<feature type="compositionally biased region" description="Polar residues" evidence="1">
    <location>
        <begin position="9"/>
        <end position="22"/>
    </location>
</feature>
<dbReference type="Proteomes" id="UP001390339">
    <property type="component" value="Unassembled WGS sequence"/>
</dbReference>
<keyword evidence="3" id="KW-1185">Reference proteome</keyword>
<organism evidence="2 3">
    <name type="scientific">Apiospora arundinis</name>
    <dbReference type="NCBI Taxonomy" id="335852"/>
    <lineage>
        <taxon>Eukaryota</taxon>
        <taxon>Fungi</taxon>
        <taxon>Dikarya</taxon>
        <taxon>Ascomycota</taxon>
        <taxon>Pezizomycotina</taxon>
        <taxon>Sordariomycetes</taxon>
        <taxon>Xylariomycetidae</taxon>
        <taxon>Amphisphaeriales</taxon>
        <taxon>Apiosporaceae</taxon>
        <taxon>Apiospora</taxon>
    </lineage>
</organism>
<accession>A0ABR2IUR5</accession>
<gene>
    <name evidence="2" type="ORF">PGQ11_006816</name>
</gene>
<evidence type="ECO:0000313" key="2">
    <source>
        <dbReference type="EMBL" id="KAK8868238.1"/>
    </source>
</evidence>
<feature type="region of interest" description="Disordered" evidence="1">
    <location>
        <begin position="1"/>
        <end position="22"/>
    </location>
</feature>
<proteinExistence type="predicted"/>
<dbReference type="EMBL" id="JAPCWZ010000004">
    <property type="protein sequence ID" value="KAK8868238.1"/>
    <property type="molecule type" value="Genomic_DNA"/>
</dbReference>
<sequence length="86" mass="9470">MGNLPPPTTTYKPCSSTSTGLQTNAIANPAPWVVKGGPQQTDVPLAMSDWVRAGISYERPKPKEIKKAHAEYSMHWHLMSVDPFGY</sequence>
<evidence type="ECO:0000313" key="3">
    <source>
        <dbReference type="Proteomes" id="UP001390339"/>
    </source>
</evidence>
<name>A0ABR2IUR5_9PEZI</name>
<reference evidence="2 3" key="1">
    <citation type="journal article" date="2024" name="IMA Fungus">
        <title>Apiospora arundinis, a panoply of carbohydrate-active enzymes and secondary metabolites.</title>
        <authorList>
            <person name="Sorensen T."/>
            <person name="Petersen C."/>
            <person name="Muurmann A.T."/>
            <person name="Christiansen J.V."/>
            <person name="Brundto M.L."/>
            <person name="Overgaard C.K."/>
            <person name="Boysen A.T."/>
            <person name="Wollenberg R.D."/>
            <person name="Larsen T.O."/>
            <person name="Sorensen J.L."/>
            <person name="Nielsen K.L."/>
            <person name="Sondergaard T.E."/>
        </authorList>
    </citation>
    <scope>NUCLEOTIDE SEQUENCE [LARGE SCALE GENOMIC DNA]</scope>
    <source>
        <strain evidence="2 3">AAU 773</strain>
    </source>
</reference>
<comment type="caution">
    <text evidence="2">The sequence shown here is derived from an EMBL/GenBank/DDBJ whole genome shotgun (WGS) entry which is preliminary data.</text>
</comment>
<protein>
    <submittedName>
        <fullName evidence="2">Uncharacterized protein</fullName>
    </submittedName>
</protein>
<evidence type="ECO:0000256" key="1">
    <source>
        <dbReference type="SAM" id="MobiDB-lite"/>
    </source>
</evidence>